<dbReference type="Pfam" id="PF00123">
    <property type="entry name" value="Hormone_2"/>
    <property type="match status" value="1"/>
</dbReference>
<comment type="similarity">
    <text evidence="2">Belongs to the glucagon family.</text>
</comment>
<dbReference type="GO" id="GO:0005179">
    <property type="term" value="F:hormone activity"/>
    <property type="evidence" value="ECO:0007669"/>
    <property type="project" value="InterPro"/>
</dbReference>
<evidence type="ECO:0000256" key="4">
    <source>
        <dbReference type="SAM" id="SignalP"/>
    </source>
</evidence>
<dbReference type="Proteomes" id="UP001190640">
    <property type="component" value="Chromosome 19"/>
</dbReference>
<feature type="signal peptide" evidence="4">
    <location>
        <begin position="1"/>
        <end position="19"/>
    </location>
</feature>
<sequence length="85" mass="9331">MKTIMWLCVLAVVIASVLPVSQQTADESGLHADVSKSLTSKFKRHGQGTFTSDLSKALDEEAARVFLQQAIEGRLSKNNNNQQQN</sequence>
<accession>A0AA97KP37</accession>
<keyword evidence="6" id="KW-1185">Reference proteome</keyword>
<feature type="chain" id="PRO_5041715457" evidence="4">
    <location>
        <begin position="20"/>
        <end position="85"/>
    </location>
</feature>
<feature type="domain" description="Glucagon / GIP / secretin / VIP family" evidence="5">
    <location>
        <begin position="45"/>
        <end position="71"/>
    </location>
</feature>
<dbReference type="KEGG" id="emc:129345942"/>
<comment type="subcellular location">
    <subcellularLocation>
        <location evidence="1">Secreted</location>
    </subcellularLocation>
</comment>
<keyword evidence="4" id="KW-0732">Signal</keyword>
<organism evidence="6 7">
    <name type="scientific">Eublepharis macularius</name>
    <name type="common">Leopard gecko</name>
    <name type="synonym">Cyrtodactylus macularius</name>
    <dbReference type="NCBI Taxonomy" id="481883"/>
    <lineage>
        <taxon>Eukaryota</taxon>
        <taxon>Metazoa</taxon>
        <taxon>Chordata</taxon>
        <taxon>Craniata</taxon>
        <taxon>Vertebrata</taxon>
        <taxon>Euteleostomi</taxon>
        <taxon>Lepidosauria</taxon>
        <taxon>Squamata</taxon>
        <taxon>Bifurcata</taxon>
        <taxon>Gekkota</taxon>
        <taxon>Eublepharidae</taxon>
        <taxon>Eublepharinae</taxon>
        <taxon>Eublepharis</taxon>
    </lineage>
</organism>
<dbReference type="GeneID" id="129345942"/>
<dbReference type="AlphaFoldDB" id="A0AA97KP37"/>
<gene>
    <name evidence="7" type="primary">LOC129345942</name>
</gene>
<evidence type="ECO:0000256" key="1">
    <source>
        <dbReference type="ARBA" id="ARBA00004613"/>
    </source>
</evidence>
<proteinExistence type="inferred from homology"/>
<evidence type="ECO:0000256" key="2">
    <source>
        <dbReference type="ARBA" id="ARBA00008369"/>
    </source>
</evidence>
<reference evidence="7" key="1">
    <citation type="submission" date="2025-08" db="UniProtKB">
        <authorList>
            <consortium name="RefSeq"/>
        </authorList>
    </citation>
    <scope>IDENTIFICATION</scope>
    <source>
        <tissue evidence="7">Blood</tissue>
    </source>
</reference>
<dbReference type="RefSeq" id="XP_054859154.1">
    <property type="nucleotide sequence ID" value="XM_055003179.1"/>
</dbReference>
<evidence type="ECO:0000313" key="7">
    <source>
        <dbReference type="RefSeq" id="XP_054859154.1"/>
    </source>
</evidence>
<keyword evidence="3" id="KW-0964">Secreted</keyword>
<evidence type="ECO:0000313" key="6">
    <source>
        <dbReference type="Proteomes" id="UP001190640"/>
    </source>
</evidence>
<evidence type="ECO:0000259" key="5">
    <source>
        <dbReference type="SMART" id="SM00070"/>
    </source>
</evidence>
<dbReference type="GO" id="GO:0005576">
    <property type="term" value="C:extracellular region"/>
    <property type="evidence" value="ECO:0007669"/>
    <property type="project" value="UniProtKB-SubCell"/>
</dbReference>
<protein>
    <submittedName>
        <fullName evidence="7">Exendin-4-like</fullName>
    </submittedName>
</protein>
<dbReference type="InterPro" id="IPR000532">
    <property type="entry name" value="Glucagon_GIP_secretin_VIP"/>
</dbReference>
<dbReference type="SMART" id="SM00070">
    <property type="entry name" value="GLUCA"/>
    <property type="match status" value="1"/>
</dbReference>
<name>A0AA97KP37_EUBMA</name>
<dbReference type="Gene3D" id="6.10.250.590">
    <property type="match status" value="1"/>
</dbReference>
<evidence type="ECO:0000256" key="3">
    <source>
        <dbReference type="ARBA" id="ARBA00022525"/>
    </source>
</evidence>